<name>A0ABR8XYU7_9BACL</name>
<reference evidence="2 3" key="1">
    <citation type="submission" date="2020-08" db="EMBL/GenBank/DDBJ databases">
        <title>A Genomic Blueprint of the Chicken Gut Microbiome.</title>
        <authorList>
            <person name="Gilroy R."/>
            <person name="Ravi A."/>
            <person name="Getino M."/>
            <person name="Pursley I."/>
            <person name="Horton D.L."/>
            <person name="Alikhan N.-F."/>
            <person name="Baker D."/>
            <person name="Gharbi K."/>
            <person name="Hall N."/>
            <person name="Watson M."/>
            <person name="Adriaenssens E.M."/>
            <person name="Foster-Nyarko E."/>
            <person name="Jarju S."/>
            <person name="Secka A."/>
            <person name="Antonio M."/>
            <person name="Oren A."/>
            <person name="Chaudhuri R."/>
            <person name="La Ragione R.M."/>
            <person name="Hildebrand F."/>
            <person name="Pallen M.J."/>
        </authorList>
    </citation>
    <scope>NUCLEOTIDE SEQUENCE [LARGE SCALE GENOMIC DNA]</scope>
    <source>
        <strain evidence="2 3">A46</strain>
    </source>
</reference>
<sequence>MWIKEKTNQLKQKYNTSCPYQLANHLKIHVMQHDLHHEINGYYKYDRRNQYIVINSKLEKHTQKVVCAHELGHALFHKNVNTPFMSQSTFLSVSKIEREANCFAAELLIPDESFSEYETIQTIASLHKVPIELVELKCEKLI</sequence>
<dbReference type="RefSeq" id="WP_191700201.1">
    <property type="nucleotide sequence ID" value="NZ_JACSPZ010000004.1"/>
</dbReference>
<dbReference type="EMBL" id="JACSPZ010000004">
    <property type="protein sequence ID" value="MBD8037131.1"/>
    <property type="molecule type" value="Genomic_DNA"/>
</dbReference>
<dbReference type="PANTHER" id="PTHR43236:SF1">
    <property type="entry name" value="BLL7220 PROTEIN"/>
    <property type="match status" value="1"/>
</dbReference>
<dbReference type="Proteomes" id="UP000619101">
    <property type="component" value="Unassembled WGS sequence"/>
</dbReference>
<feature type="domain" description="IrrE N-terminal-like" evidence="1">
    <location>
        <begin position="24"/>
        <end position="137"/>
    </location>
</feature>
<dbReference type="Gene3D" id="1.10.10.2910">
    <property type="match status" value="1"/>
</dbReference>
<dbReference type="InterPro" id="IPR052345">
    <property type="entry name" value="Rad_response_metalloprotease"/>
</dbReference>
<evidence type="ECO:0000259" key="1">
    <source>
        <dbReference type="Pfam" id="PF06114"/>
    </source>
</evidence>
<evidence type="ECO:0000313" key="2">
    <source>
        <dbReference type="EMBL" id="MBD8037131.1"/>
    </source>
</evidence>
<gene>
    <name evidence="2" type="ORF">H9635_10270</name>
</gene>
<comment type="caution">
    <text evidence="2">The sequence shown here is derived from an EMBL/GenBank/DDBJ whole genome shotgun (WGS) entry which is preliminary data.</text>
</comment>
<keyword evidence="3" id="KW-1185">Reference proteome</keyword>
<dbReference type="PANTHER" id="PTHR43236">
    <property type="entry name" value="ANTITOXIN HIGA1"/>
    <property type="match status" value="1"/>
</dbReference>
<accession>A0ABR8XYU7</accession>
<proteinExistence type="predicted"/>
<dbReference type="InterPro" id="IPR010359">
    <property type="entry name" value="IrrE_HExxH"/>
</dbReference>
<protein>
    <submittedName>
        <fullName evidence="2">ImmA/IrrE family metallo-endopeptidase</fullName>
    </submittedName>
</protein>
<dbReference type="Pfam" id="PF06114">
    <property type="entry name" value="Peptidase_M78"/>
    <property type="match status" value="1"/>
</dbReference>
<evidence type="ECO:0000313" key="3">
    <source>
        <dbReference type="Proteomes" id="UP000619101"/>
    </source>
</evidence>
<organism evidence="2 3">
    <name type="scientific">Solibacillus faecavium</name>
    <dbReference type="NCBI Taxonomy" id="2762221"/>
    <lineage>
        <taxon>Bacteria</taxon>
        <taxon>Bacillati</taxon>
        <taxon>Bacillota</taxon>
        <taxon>Bacilli</taxon>
        <taxon>Bacillales</taxon>
        <taxon>Caryophanaceae</taxon>
        <taxon>Solibacillus</taxon>
    </lineage>
</organism>